<feature type="compositionally biased region" description="Acidic residues" evidence="2">
    <location>
        <begin position="88"/>
        <end position="104"/>
    </location>
</feature>
<dbReference type="PANTHER" id="PTHR23082">
    <property type="entry name" value="TRANSCRIPTION INITIATION FACTOR IIIC TFIIIC , POLYPEPTIDE 3-RELATED"/>
    <property type="match status" value="1"/>
</dbReference>
<dbReference type="GO" id="GO:0000127">
    <property type="term" value="C:transcription factor TFIIIC complex"/>
    <property type="evidence" value="ECO:0007669"/>
    <property type="project" value="TreeGrafter"/>
</dbReference>
<evidence type="ECO:0000313" key="4">
    <source>
        <dbReference type="Proteomes" id="UP000250140"/>
    </source>
</evidence>
<dbReference type="InterPro" id="IPR011990">
    <property type="entry name" value="TPR-like_helical_dom_sf"/>
</dbReference>
<dbReference type="InterPro" id="IPR039340">
    <property type="entry name" value="Tfc4/TFIIIC-102/Sfc4"/>
</dbReference>
<dbReference type="PROSITE" id="PS50005">
    <property type="entry name" value="TPR"/>
    <property type="match status" value="1"/>
</dbReference>
<evidence type="ECO:0000313" key="3">
    <source>
        <dbReference type="EMBL" id="OCL08426.1"/>
    </source>
</evidence>
<dbReference type="OrthoDB" id="9991317at2759"/>
<feature type="region of interest" description="Disordered" evidence="2">
    <location>
        <begin position="665"/>
        <end position="725"/>
    </location>
</feature>
<dbReference type="Proteomes" id="UP000250140">
    <property type="component" value="Unassembled WGS sequence"/>
</dbReference>
<evidence type="ECO:0000256" key="2">
    <source>
        <dbReference type="SAM" id="MobiDB-lite"/>
    </source>
</evidence>
<keyword evidence="1" id="KW-0802">TPR repeat</keyword>
<dbReference type="GO" id="GO:0006383">
    <property type="term" value="P:transcription by RNA polymerase III"/>
    <property type="evidence" value="ECO:0007669"/>
    <property type="project" value="InterPro"/>
</dbReference>
<protein>
    <submittedName>
        <fullName evidence="3">TPR-like protein</fullName>
    </submittedName>
</protein>
<feature type="repeat" description="TPR" evidence="1">
    <location>
        <begin position="1027"/>
        <end position="1060"/>
    </location>
</feature>
<gene>
    <name evidence="3" type="ORF">AOQ84DRAFT_340373</name>
</gene>
<dbReference type="PANTHER" id="PTHR23082:SF0">
    <property type="entry name" value="GENERAL TRANSCRIPTION FACTOR 3C POLYPEPTIDE 3"/>
    <property type="match status" value="1"/>
</dbReference>
<feature type="region of interest" description="Disordered" evidence="2">
    <location>
        <begin position="144"/>
        <end position="216"/>
    </location>
</feature>
<organism evidence="3 4">
    <name type="scientific">Glonium stellatum</name>
    <dbReference type="NCBI Taxonomy" id="574774"/>
    <lineage>
        <taxon>Eukaryota</taxon>
        <taxon>Fungi</taxon>
        <taxon>Dikarya</taxon>
        <taxon>Ascomycota</taxon>
        <taxon>Pezizomycotina</taxon>
        <taxon>Dothideomycetes</taxon>
        <taxon>Pleosporomycetidae</taxon>
        <taxon>Gloniales</taxon>
        <taxon>Gloniaceae</taxon>
        <taxon>Glonium</taxon>
    </lineage>
</organism>
<dbReference type="SMART" id="SM00028">
    <property type="entry name" value="TPR"/>
    <property type="match status" value="4"/>
</dbReference>
<dbReference type="AlphaFoldDB" id="A0A8E2F1H6"/>
<name>A0A8E2F1H6_9PEZI</name>
<dbReference type="EMBL" id="KV749661">
    <property type="protein sequence ID" value="OCL08426.1"/>
    <property type="molecule type" value="Genomic_DNA"/>
</dbReference>
<accession>A0A8E2F1H6</accession>
<feature type="region of interest" description="Disordered" evidence="2">
    <location>
        <begin position="67"/>
        <end position="128"/>
    </location>
</feature>
<keyword evidence="4" id="KW-1185">Reference proteome</keyword>
<proteinExistence type="predicted"/>
<dbReference type="InterPro" id="IPR019734">
    <property type="entry name" value="TPR_rpt"/>
</dbReference>
<sequence>MDPRNRVFGYLPTQQPISPNQYISPYYDAQSFGQIQTPHTGPQFQYDQEYVTHGPVVHEGFIPSNNFGDIDGFNPQIDLSQRDTSGGLEDEEEDDESEDDIDPVTDEHFLSTIPDSNNPEIDPDYAMSDGEHVSQDEMLIDESLQEALRPRRGRPPGTGRGKGRRGRPPKEAQAKPRGRRKDTAPKGEGQRGGVRGKKGPRAVADPGPEFKNLQNRASDAYVEKNYEAAIDYAKKAIQLNPEIFATHSLLSEIHLEMGDMQRSLEALIVGAPTKRDKNLWFHIIERIWDLDEEKYPLYNRGVKIALALSCLKEVLLMDSNDYEAREQKLKIEVELGNNGKAISLCAKMLEIRPSETDVLREMARLSTKSGRHASKYLNKVLNSFESTIAYFTKNESPATSNFDWSLLNYYLELLERVKNYEKALSSLKLLSRWLLGRKEEAYWDSLQDDREWDVEDGPRRTEVSGFTSGEYPNETYGEGMPLEIRVKMGVYRLHMGPSHLAEALKHFEFLEPDDESPDAKVMDYGDLFREAADTFKSLGYHQEAIRFYEALQKNPDEMNVAYYLGLAVCYTALRRTSDAAECLQTVMNTDTQNVEDLVQLAKFLEDFGMKEAAIRKGREVFKLGRLDLLRKAGFKSIAAVQPIFPPRRPVFKNEERRTYMRSAPRKIAPRPTLTSGLNTALGLDEDSDEDLSGTNGRVGGQSLERSNSGGGPLGPRNTGKKMPGSFESSFVRTFEHVDDPQFSKSATVRYRLNQATAKRPAEMQAAKDVDLRIKDQFKTMRELEDTINTGDHIAMEEWMNAASEMTAEFMKFKLFFMDKNLPFTGYFRRRGDWWKDAAITELASFANRIERGDQDLDAELDDVADEFHDISFEEWFDIFCSYATQLAKVGNGERCFEILDAACKANVFFTERDRLHRIYVCWLACAITLNDAEQVCYACRWFMKHHPFDSDFFRLYNISNRLCSGPNGWYNSGPAQKAILRYVKAMDFALLTPERRKWYKFNDTERSSWTTRIVNDGLMHKIKSHDPTLFALYGHVLVAAGTYISALNYYFRAYVITPDDPILNLSIALCYIQHAMKRQSENRQYQIQQGIAFLFHYYELRTKSNVAVHIQEAEFNVGRAWQALGLTHLALPAYERCVEMSARVREDQQNSGSGEVKTREDFAAEASFAIQTMLALTGDFDGARKATERGLVIE</sequence>
<dbReference type="Gene3D" id="1.25.40.10">
    <property type="entry name" value="Tetratricopeptide repeat domain"/>
    <property type="match status" value="4"/>
</dbReference>
<reference evidence="3 4" key="1">
    <citation type="journal article" date="2016" name="Nat. Commun.">
        <title>Ectomycorrhizal ecology is imprinted in the genome of the dominant symbiotic fungus Cenococcum geophilum.</title>
        <authorList>
            <consortium name="DOE Joint Genome Institute"/>
            <person name="Peter M."/>
            <person name="Kohler A."/>
            <person name="Ohm R.A."/>
            <person name="Kuo A."/>
            <person name="Krutzmann J."/>
            <person name="Morin E."/>
            <person name="Arend M."/>
            <person name="Barry K.W."/>
            <person name="Binder M."/>
            <person name="Choi C."/>
            <person name="Clum A."/>
            <person name="Copeland A."/>
            <person name="Grisel N."/>
            <person name="Haridas S."/>
            <person name="Kipfer T."/>
            <person name="LaButti K."/>
            <person name="Lindquist E."/>
            <person name="Lipzen A."/>
            <person name="Maire R."/>
            <person name="Meier B."/>
            <person name="Mihaltcheva S."/>
            <person name="Molinier V."/>
            <person name="Murat C."/>
            <person name="Poggeler S."/>
            <person name="Quandt C.A."/>
            <person name="Sperisen C."/>
            <person name="Tritt A."/>
            <person name="Tisserant E."/>
            <person name="Crous P.W."/>
            <person name="Henrissat B."/>
            <person name="Nehls U."/>
            <person name="Egli S."/>
            <person name="Spatafora J.W."/>
            <person name="Grigoriev I.V."/>
            <person name="Martin F.M."/>
        </authorList>
    </citation>
    <scope>NUCLEOTIDE SEQUENCE [LARGE SCALE GENOMIC DNA]</scope>
    <source>
        <strain evidence="3 4">CBS 207.34</strain>
    </source>
</reference>
<evidence type="ECO:0000256" key="1">
    <source>
        <dbReference type="PROSITE-ProRule" id="PRU00339"/>
    </source>
</evidence>
<dbReference type="SUPFAM" id="SSF48452">
    <property type="entry name" value="TPR-like"/>
    <property type="match status" value="3"/>
</dbReference>